<gene>
    <name evidence="1" type="ORF">QE152_g1053</name>
</gene>
<keyword evidence="2" id="KW-1185">Reference proteome</keyword>
<organism evidence="1 2">
    <name type="scientific">Popillia japonica</name>
    <name type="common">Japanese beetle</name>
    <dbReference type="NCBI Taxonomy" id="7064"/>
    <lineage>
        <taxon>Eukaryota</taxon>
        <taxon>Metazoa</taxon>
        <taxon>Ecdysozoa</taxon>
        <taxon>Arthropoda</taxon>
        <taxon>Hexapoda</taxon>
        <taxon>Insecta</taxon>
        <taxon>Pterygota</taxon>
        <taxon>Neoptera</taxon>
        <taxon>Endopterygota</taxon>
        <taxon>Coleoptera</taxon>
        <taxon>Polyphaga</taxon>
        <taxon>Scarabaeiformia</taxon>
        <taxon>Scarabaeidae</taxon>
        <taxon>Rutelinae</taxon>
        <taxon>Popillia</taxon>
    </lineage>
</organism>
<sequence>MWSKGRCNSRAREMMVEEKNERFNGKTKTVATEENYKKWQTTWAQSTCGRWTRRLIPDIGRQLPRKSIQKIKNRHGSVPILRNTNRCEKSLCVPNRETFHSRKYAGKLGNIRRRMAARIGLASLSITKDETNFN</sequence>
<evidence type="ECO:0000313" key="1">
    <source>
        <dbReference type="EMBL" id="KAK9754564.1"/>
    </source>
</evidence>
<dbReference type="EMBL" id="JASPKY010000006">
    <property type="protein sequence ID" value="KAK9754564.1"/>
    <property type="molecule type" value="Genomic_DNA"/>
</dbReference>
<dbReference type="AlphaFoldDB" id="A0AAW1N9G3"/>
<evidence type="ECO:0008006" key="3">
    <source>
        <dbReference type="Google" id="ProtNLM"/>
    </source>
</evidence>
<reference evidence="1 2" key="1">
    <citation type="journal article" date="2024" name="BMC Genomics">
        <title>De novo assembly and annotation of Popillia japonica's genome with initial clues to its potential as an invasive pest.</title>
        <authorList>
            <person name="Cucini C."/>
            <person name="Boschi S."/>
            <person name="Funari R."/>
            <person name="Cardaioli E."/>
            <person name="Iannotti N."/>
            <person name="Marturano G."/>
            <person name="Paoli F."/>
            <person name="Bruttini M."/>
            <person name="Carapelli A."/>
            <person name="Frati F."/>
            <person name="Nardi F."/>
        </authorList>
    </citation>
    <scope>NUCLEOTIDE SEQUENCE [LARGE SCALE GENOMIC DNA]</scope>
    <source>
        <strain evidence="1">DMR45628</strain>
    </source>
</reference>
<proteinExistence type="predicted"/>
<evidence type="ECO:0000313" key="2">
    <source>
        <dbReference type="Proteomes" id="UP001458880"/>
    </source>
</evidence>
<dbReference type="Proteomes" id="UP001458880">
    <property type="component" value="Unassembled WGS sequence"/>
</dbReference>
<comment type="caution">
    <text evidence="1">The sequence shown here is derived from an EMBL/GenBank/DDBJ whole genome shotgun (WGS) entry which is preliminary data.</text>
</comment>
<accession>A0AAW1N9G3</accession>
<name>A0AAW1N9G3_POPJA</name>
<protein>
    <recommendedName>
        <fullName evidence="3">Ribosomal protein S14</fullName>
    </recommendedName>
</protein>